<comment type="caution">
    <text evidence="2">The sequence shown here is derived from an EMBL/GenBank/DDBJ whole genome shotgun (WGS) entry which is preliminary data.</text>
</comment>
<feature type="transmembrane region" description="Helical" evidence="1">
    <location>
        <begin position="676"/>
        <end position="694"/>
    </location>
</feature>
<dbReference type="AlphaFoldDB" id="A0A1J4MWX4"/>
<feature type="transmembrane region" description="Helical" evidence="1">
    <location>
        <begin position="769"/>
        <end position="789"/>
    </location>
</feature>
<feature type="transmembrane region" description="Helical" evidence="1">
    <location>
        <begin position="735"/>
        <end position="757"/>
    </location>
</feature>
<evidence type="ECO:0000256" key="1">
    <source>
        <dbReference type="SAM" id="Phobius"/>
    </source>
</evidence>
<reference evidence="2" key="1">
    <citation type="submission" date="2016-10" db="EMBL/GenBank/DDBJ databases">
        <title>Draft Genome Sequence of Nocardioides luteus Strain BAFB, an Alkane-Degrading Bacterium Isolated from JP-7 Polluted Soil.</title>
        <authorList>
            <person name="Brown L."/>
            <person name="Ruiz O.N."/>
            <person name="Gunasekera T."/>
        </authorList>
    </citation>
    <scope>NUCLEOTIDE SEQUENCE [LARGE SCALE GENOMIC DNA]</scope>
    <source>
        <strain evidence="2">BAFB</strain>
    </source>
</reference>
<keyword evidence="1" id="KW-0472">Membrane</keyword>
<accession>A0A1J4MWX4</accession>
<dbReference type="Gene3D" id="3.90.550.10">
    <property type="entry name" value="Spore Coat Polysaccharide Biosynthesis Protein SpsA, Chain A"/>
    <property type="match status" value="1"/>
</dbReference>
<feature type="transmembrane region" description="Helical" evidence="1">
    <location>
        <begin position="401"/>
        <end position="420"/>
    </location>
</feature>
<sequence>MPIVQASVALVLVSHNGAGWLPTVIDGIRNQQAPVSFAVTIDTGSTDRSVEILEETFAQVVKLPASTTFADAANEALAILHQAAQPPEWIWFLHDDSTPDPHALATLLNAAEEYPEADILGPKIREWPSLRRMLELGVSISVTGNRETGLERGEYDQGQHDEVRRVLAVNTAGMLIRREVLEYLGGFDKHLPVLGTDMDLGWRAANAGFTTIAVPDAVVFHVEAAHRGVRKTQLTGRRIHYQERRAALYTLLVNGRPGMLPLTMVRFFFQTLWRMLGFILVRDPGTALDDLAALGWIYGHTGQIMLAKRRRRKQAHADKDVVKALLPPPWLPYRHGLDFVSDVATAVTLQASDIAERRQMAQAEADPASFAAKRQAERAQLEEDEIPAETGWLVRLFTNPVAVLLVVVGILGVIGARAALGGVAGSGLGPTPQNVGDWWQLQFESWHAISQGTGVPAPPHVFPLAVLATFLGGNPSLAVSAVMLLSFPIALGGAWRLLRVAGRLISHLGAPRWLLLWGATAYALVPYVSGAFGDGRIGAVVVGALLPWLAHAALGFSDPVADRRWRAGWRTGLLLTIITAFAPMAFLVAAVFAAVIFIVARRLMPAVLSDRDQWGPPTAAIATPVGLLLPWWLPSIFSGGWAGLLLDPGRLPAPAAGGFDLLVGRLTGLDGSDLGAPWWLGLALPLLAVLALIPSRTRIPVMVCWIGAVATAVVTMLLSWIPIHLDAGIARVGWGFPLVAIQGLAVVAAVLGAQGAILDGLSGLRKIMVGAAAAVAAVGVVGSLGWFVYAGSGDLTDNTRALGHTGVPSYMLDPTSTTLGPEDGVLVLRGSVDEGIRYAVLRNDGITLGEDEIAQLAGGSDELTGVVRRLAADPDDAVIGDLAAQGVAYIVMPGPADSSVAEGIDASGSVTQASTVERSTRAWLLDSEPSDPGVTESQSIIRTILLVLAGIGLFVVLVLCLPTLIQRRESA</sequence>
<keyword evidence="1" id="KW-0812">Transmembrane</keyword>
<keyword evidence="1" id="KW-1133">Transmembrane helix</keyword>
<feature type="transmembrane region" description="Helical" evidence="1">
    <location>
        <begin position="540"/>
        <end position="561"/>
    </location>
</feature>
<dbReference type="Proteomes" id="UP000033772">
    <property type="component" value="Unassembled WGS sequence"/>
</dbReference>
<dbReference type="PANTHER" id="PTHR43685">
    <property type="entry name" value="GLYCOSYLTRANSFERASE"/>
    <property type="match status" value="1"/>
</dbReference>
<feature type="transmembrane region" description="Helical" evidence="1">
    <location>
        <begin position="940"/>
        <end position="965"/>
    </location>
</feature>
<dbReference type="EMBL" id="JZDQ02000055">
    <property type="protein sequence ID" value="OIJ23778.1"/>
    <property type="molecule type" value="Genomic_DNA"/>
</dbReference>
<dbReference type="PANTHER" id="PTHR43685:SF3">
    <property type="entry name" value="SLR2126 PROTEIN"/>
    <property type="match status" value="1"/>
</dbReference>
<proteinExistence type="predicted"/>
<dbReference type="STRING" id="1844.UG56_026280"/>
<dbReference type="InterPro" id="IPR050834">
    <property type="entry name" value="Glycosyltransf_2"/>
</dbReference>
<organism evidence="2 3">
    <name type="scientific">Nocardioides luteus</name>
    <dbReference type="NCBI Taxonomy" id="1844"/>
    <lineage>
        <taxon>Bacteria</taxon>
        <taxon>Bacillati</taxon>
        <taxon>Actinomycetota</taxon>
        <taxon>Actinomycetes</taxon>
        <taxon>Propionibacteriales</taxon>
        <taxon>Nocardioidaceae</taxon>
        <taxon>Nocardioides</taxon>
    </lineage>
</organism>
<dbReference type="InterPro" id="IPR029044">
    <property type="entry name" value="Nucleotide-diphossugar_trans"/>
</dbReference>
<feature type="transmembrane region" description="Helical" evidence="1">
    <location>
        <begin position="510"/>
        <end position="528"/>
    </location>
</feature>
<keyword evidence="3" id="KW-1185">Reference proteome</keyword>
<protein>
    <recommendedName>
        <fullName evidence="4">Glycosyl transferase</fullName>
    </recommendedName>
</protein>
<evidence type="ECO:0008006" key="4">
    <source>
        <dbReference type="Google" id="ProtNLM"/>
    </source>
</evidence>
<feature type="transmembrane region" description="Helical" evidence="1">
    <location>
        <begin position="701"/>
        <end position="723"/>
    </location>
</feature>
<feature type="transmembrane region" description="Helical" evidence="1">
    <location>
        <begin position="477"/>
        <end position="498"/>
    </location>
</feature>
<feature type="transmembrane region" description="Helical" evidence="1">
    <location>
        <begin position="573"/>
        <end position="600"/>
    </location>
</feature>
<evidence type="ECO:0000313" key="3">
    <source>
        <dbReference type="Proteomes" id="UP000033772"/>
    </source>
</evidence>
<dbReference type="Pfam" id="PF13641">
    <property type="entry name" value="Glyco_tranf_2_3"/>
    <property type="match status" value="1"/>
</dbReference>
<name>A0A1J4MWX4_9ACTN</name>
<gene>
    <name evidence="2" type="ORF">UG56_026280</name>
</gene>
<dbReference type="SUPFAM" id="SSF53448">
    <property type="entry name" value="Nucleotide-diphospho-sugar transferases"/>
    <property type="match status" value="1"/>
</dbReference>
<evidence type="ECO:0000313" key="2">
    <source>
        <dbReference type="EMBL" id="OIJ23778.1"/>
    </source>
</evidence>